<keyword evidence="16" id="KW-1185">Reference proteome</keyword>
<comment type="subcellular location">
    <subcellularLocation>
        <location evidence="13">Cell membrane</location>
    </subcellularLocation>
    <subcellularLocation>
        <location evidence="1">Membrane</location>
        <topology evidence="1">Multi-pass membrane protein</topology>
    </subcellularLocation>
</comment>
<dbReference type="SUPFAM" id="SSF81665">
    <property type="entry name" value="Calcium ATPase, transmembrane domain M"/>
    <property type="match status" value="1"/>
</dbReference>
<dbReference type="NCBIfam" id="TIGR01494">
    <property type="entry name" value="ATPase_P-type"/>
    <property type="match status" value="1"/>
</dbReference>
<dbReference type="InterPro" id="IPR023214">
    <property type="entry name" value="HAD_sf"/>
</dbReference>
<evidence type="ECO:0000259" key="14">
    <source>
        <dbReference type="PROSITE" id="PS50846"/>
    </source>
</evidence>
<sequence length="914" mass="96417">MEFKKVNARKTTEKCGDGCCCSSNTNTSKAAPAENGCGCESETVGVCSDNGAIALKEKQEKNGSPNIASASVFQVSGITCMDCAQKFERAVNGLPGVVKALLNTVTGKLVVEGQADLEAIRKLGKEEDYSVEPVQQAAAPAAAVYQVDGICCMDCAAKFEKAVSALPGVTSVTLNKVTGKLTVEGQADLETIRRLGAEENYTINPVREVSVGRSHVFQVDGICCMDCAAKFEKGVAALPGVNKASLNTVTGKLTVEGEADLEAIRRLGAEENYTITPLADQPLSAPKAAVTKPKWELRRAILSGVALAVAYGVEKFGGPSMVFLPLYIVAMVLGGWGNFKKAARALPRFNFNMSVLMSIAVVGALAIGQYEEGASVAFLYAISEMLEAWTMDKARRSIRQLMDIAPNTARIRRNGSELEVPVEQIAVGDVMIIRPGEKLAMDGVIIKGESAINQAAITGESIPVEKGPGAEVYAGTLNTHGSLEVEVTKLVQDTTIAKIIHLVEEAQGQRAPSQAFVERFAAVYTPVVMALAVGMIFVPPLLLGYEWAPWIYRGLALLVVSCPCALVVSTPVAIVSAISNAAKNGVLIKGGIYLEEFGSLNAIAFDKTGTLTKGEPAVTDVIPMGNLSEMKLLETAASLEARSEHPLATAIVKAAEAKGLSIVPAEDFAAITGRGAQGTIDGQTVYIGNPRLFNELGVSLSPVEKEVERLQSEGKTAMIVGTSDNYQGIIAVADEVREASEAAIAGLKKQGITHTIMLTGDNAATAKAMAARVGVDEFRAELLPQDKVTAIKELLEKYGKVAMIGDGINDAPALALSSVGIAMGGAGTDTALETADIALMADDLRMLPFTVQLSRKALKIIRQNIGFSLVIKAVAVFAVFPGWLTLWLAILADMGASIIVTLNSLRLLQVKPKE</sequence>
<feature type="transmembrane region" description="Helical" evidence="13">
    <location>
        <begin position="550"/>
        <end position="575"/>
    </location>
</feature>
<accession>A0ABU3NVG3</accession>
<keyword evidence="3" id="KW-0104">Cadmium</keyword>
<dbReference type="InterPro" id="IPR036412">
    <property type="entry name" value="HAD-like_sf"/>
</dbReference>
<dbReference type="PRINTS" id="PR00941">
    <property type="entry name" value="CDATPASE"/>
</dbReference>
<dbReference type="RefSeq" id="WP_413778680.1">
    <property type="nucleotide sequence ID" value="NZ_JAUOZS010000001.1"/>
</dbReference>
<dbReference type="Gene3D" id="3.30.70.100">
    <property type="match status" value="3"/>
</dbReference>
<evidence type="ECO:0000256" key="12">
    <source>
        <dbReference type="ARBA" id="ARBA00049338"/>
    </source>
</evidence>
<dbReference type="InterPro" id="IPR059000">
    <property type="entry name" value="ATPase_P-type_domA"/>
</dbReference>
<dbReference type="PROSITE" id="PS50846">
    <property type="entry name" value="HMA_2"/>
    <property type="match status" value="3"/>
</dbReference>
<evidence type="ECO:0000256" key="9">
    <source>
        <dbReference type="ARBA" id="ARBA00022989"/>
    </source>
</evidence>
<keyword evidence="5 13" id="KW-0479">Metal-binding</keyword>
<dbReference type="InterPro" id="IPR018303">
    <property type="entry name" value="ATPase_P-typ_P_site"/>
</dbReference>
<dbReference type="NCBIfam" id="TIGR01512">
    <property type="entry name" value="ATPase-IB2_Cd"/>
    <property type="match status" value="1"/>
</dbReference>
<dbReference type="EMBL" id="JAUOZS010000001">
    <property type="protein sequence ID" value="MDT8900122.1"/>
    <property type="molecule type" value="Genomic_DNA"/>
</dbReference>
<feature type="transmembrane region" description="Helical" evidence="13">
    <location>
        <begin position="520"/>
        <end position="538"/>
    </location>
</feature>
<feature type="domain" description="HMA" evidence="14">
    <location>
        <begin position="141"/>
        <end position="204"/>
    </location>
</feature>
<keyword evidence="9 13" id="KW-1133">Transmembrane helix</keyword>
<feature type="domain" description="HMA" evidence="14">
    <location>
        <begin position="213"/>
        <end position="276"/>
    </location>
</feature>
<organism evidence="15 16">
    <name type="scientific">Anaeroselena agilis</name>
    <dbReference type="NCBI Taxonomy" id="3063788"/>
    <lineage>
        <taxon>Bacteria</taxon>
        <taxon>Bacillati</taxon>
        <taxon>Bacillota</taxon>
        <taxon>Negativicutes</taxon>
        <taxon>Acetonemataceae</taxon>
        <taxon>Anaeroselena</taxon>
    </lineage>
</organism>
<reference evidence="15 16" key="1">
    <citation type="submission" date="2023-07" db="EMBL/GenBank/DDBJ databases">
        <title>The novel representative of Negativicutes class, Anaeroselena agilis gen. nov. sp. nov.</title>
        <authorList>
            <person name="Prokofeva M.I."/>
            <person name="Elcheninov A.G."/>
            <person name="Klyukina A."/>
            <person name="Kublanov I.V."/>
            <person name="Frolov E.N."/>
            <person name="Podosokorskaya O.A."/>
        </authorList>
    </citation>
    <scope>NUCLEOTIDE SEQUENCE [LARGE SCALE GENOMIC DNA]</scope>
    <source>
        <strain evidence="15 16">4137-cl</strain>
    </source>
</reference>
<proteinExistence type="inferred from homology"/>
<evidence type="ECO:0000256" key="4">
    <source>
        <dbReference type="ARBA" id="ARBA00022692"/>
    </source>
</evidence>
<dbReference type="PROSITE" id="PS00154">
    <property type="entry name" value="ATPASE_E1_E2"/>
    <property type="match status" value="1"/>
</dbReference>
<evidence type="ECO:0000256" key="13">
    <source>
        <dbReference type="RuleBase" id="RU362081"/>
    </source>
</evidence>
<feature type="transmembrane region" description="Helical" evidence="13">
    <location>
        <begin position="349"/>
        <end position="367"/>
    </location>
</feature>
<dbReference type="SFLD" id="SFLDG00002">
    <property type="entry name" value="C1.7:_P-type_atpase_like"/>
    <property type="match status" value="1"/>
</dbReference>
<dbReference type="SFLD" id="SFLDS00003">
    <property type="entry name" value="Haloacid_Dehalogenase"/>
    <property type="match status" value="1"/>
</dbReference>
<dbReference type="InterPro" id="IPR044492">
    <property type="entry name" value="P_typ_ATPase_HD_dom"/>
</dbReference>
<dbReference type="SUPFAM" id="SSF81653">
    <property type="entry name" value="Calcium ATPase, transduction domain A"/>
    <property type="match status" value="1"/>
</dbReference>
<dbReference type="SUPFAM" id="SSF55008">
    <property type="entry name" value="HMA, heavy metal-associated domain"/>
    <property type="match status" value="3"/>
</dbReference>
<gene>
    <name evidence="15" type="ORF">Q4T40_02585</name>
</gene>
<dbReference type="InterPro" id="IPR006121">
    <property type="entry name" value="HMA_dom"/>
</dbReference>
<dbReference type="Gene3D" id="3.40.50.1000">
    <property type="entry name" value="HAD superfamily/HAD-like"/>
    <property type="match status" value="1"/>
</dbReference>
<keyword evidence="8" id="KW-1278">Translocase</keyword>
<dbReference type="EC" id="7.2.2.21" evidence="11"/>
<evidence type="ECO:0000256" key="7">
    <source>
        <dbReference type="ARBA" id="ARBA00022840"/>
    </source>
</evidence>
<keyword evidence="4 13" id="KW-0812">Transmembrane</keyword>
<evidence type="ECO:0000256" key="8">
    <source>
        <dbReference type="ARBA" id="ARBA00022967"/>
    </source>
</evidence>
<dbReference type="InterPro" id="IPR001757">
    <property type="entry name" value="P_typ_ATPase"/>
</dbReference>
<evidence type="ECO:0000256" key="1">
    <source>
        <dbReference type="ARBA" id="ARBA00004141"/>
    </source>
</evidence>
<evidence type="ECO:0000256" key="11">
    <source>
        <dbReference type="ARBA" id="ARBA00039103"/>
    </source>
</evidence>
<dbReference type="InterPro" id="IPR036163">
    <property type="entry name" value="HMA_dom_sf"/>
</dbReference>
<evidence type="ECO:0000256" key="10">
    <source>
        <dbReference type="ARBA" id="ARBA00023136"/>
    </source>
</evidence>
<dbReference type="CDD" id="cd00371">
    <property type="entry name" value="HMA"/>
    <property type="match status" value="3"/>
</dbReference>
<evidence type="ECO:0000256" key="6">
    <source>
        <dbReference type="ARBA" id="ARBA00022741"/>
    </source>
</evidence>
<comment type="caution">
    <text evidence="15">The sequence shown here is derived from an EMBL/GenBank/DDBJ whole genome shotgun (WGS) entry which is preliminary data.</text>
</comment>
<comment type="catalytic activity">
    <reaction evidence="12">
        <text>Cd(2+)(in) + ATP + H2O = Cd(2+)(out) + ADP + phosphate + H(+)</text>
        <dbReference type="Rhea" id="RHEA:12132"/>
        <dbReference type="ChEBI" id="CHEBI:15377"/>
        <dbReference type="ChEBI" id="CHEBI:15378"/>
        <dbReference type="ChEBI" id="CHEBI:30616"/>
        <dbReference type="ChEBI" id="CHEBI:43474"/>
        <dbReference type="ChEBI" id="CHEBI:48775"/>
        <dbReference type="ChEBI" id="CHEBI:456216"/>
        <dbReference type="EC" id="7.2.2.21"/>
    </reaction>
</comment>
<keyword evidence="13" id="KW-1003">Cell membrane</keyword>
<dbReference type="InterPro" id="IPR008250">
    <property type="entry name" value="ATPase_P-typ_transduc_dom_A_sf"/>
</dbReference>
<feature type="transmembrane region" description="Helical" evidence="13">
    <location>
        <begin position="373"/>
        <end position="391"/>
    </location>
</feature>
<keyword evidence="7 13" id="KW-0067">ATP-binding</keyword>
<feature type="transmembrane region" description="Helical" evidence="13">
    <location>
        <begin position="864"/>
        <end position="880"/>
    </location>
</feature>
<evidence type="ECO:0000256" key="3">
    <source>
        <dbReference type="ARBA" id="ARBA00022539"/>
    </source>
</evidence>
<dbReference type="InterPro" id="IPR051014">
    <property type="entry name" value="Cation_Transport_ATPase_IB"/>
</dbReference>
<dbReference type="Pfam" id="PF00122">
    <property type="entry name" value="E1-E2_ATPase"/>
    <property type="match status" value="1"/>
</dbReference>
<evidence type="ECO:0000256" key="5">
    <source>
        <dbReference type="ARBA" id="ARBA00022723"/>
    </source>
</evidence>
<keyword evidence="10 13" id="KW-0472">Membrane</keyword>
<keyword evidence="6 13" id="KW-0547">Nucleotide-binding</keyword>
<feature type="domain" description="HMA" evidence="14">
    <location>
        <begin position="69"/>
        <end position="132"/>
    </location>
</feature>
<protein>
    <recommendedName>
        <fullName evidence="11">Cd(2+)-exporting ATPase</fullName>
        <ecNumber evidence="11">7.2.2.21</ecNumber>
    </recommendedName>
</protein>
<dbReference type="Pfam" id="PF00403">
    <property type="entry name" value="HMA"/>
    <property type="match status" value="3"/>
</dbReference>
<dbReference type="Pfam" id="PF00702">
    <property type="entry name" value="Hydrolase"/>
    <property type="match status" value="1"/>
</dbReference>
<name>A0ABU3NVG3_9FIRM</name>
<dbReference type="InterPro" id="IPR023298">
    <property type="entry name" value="ATPase_P-typ_TM_dom_sf"/>
</dbReference>
<dbReference type="Proteomes" id="UP001254848">
    <property type="component" value="Unassembled WGS sequence"/>
</dbReference>
<dbReference type="CDD" id="cd07545">
    <property type="entry name" value="P-type_ATPase_Cd-like"/>
    <property type="match status" value="1"/>
</dbReference>
<evidence type="ECO:0000313" key="15">
    <source>
        <dbReference type="EMBL" id="MDT8900122.1"/>
    </source>
</evidence>
<dbReference type="InterPro" id="IPR023299">
    <property type="entry name" value="ATPase_P-typ_cyto_dom_N"/>
</dbReference>
<comment type="similarity">
    <text evidence="2 13">Belongs to the cation transport ATPase (P-type) (TC 3.A.3) family. Type IB subfamily.</text>
</comment>
<dbReference type="NCBIfam" id="TIGR01525">
    <property type="entry name" value="ATPase-IB_hvy"/>
    <property type="match status" value="1"/>
</dbReference>
<dbReference type="SFLD" id="SFLDF00027">
    <property type="entry name" value="p-type_atpase"/>
    <property type="match status" value="1"/>
</dbReference>
<evidence type="ECO:0000313" key="16">
    <source>
        <dbReference type="Proteomes" id="UP001254848"/>
    </source>
</evidence>
<dbReference type="Gene3D" id="2.70.150.10">
    <property type="entry name" value="Calcium-transporting ATPase, cytoplasmic transduction domain A"/>
    <property type="match status" value="1"/>
</dbReference>
<dbReference type="PANTHER" id="PTHR48085:SF5">
    <property type="entry name" value="CADMIUM_ZINC-TRANSPORTING ATPASE HMA4-RELATED"/>
    <property type="match status" value="1"/>
</dbReference>
<dbReference type="PANTHER" id="PTHR48085">
    <property type="entry name" value="CADMIUM/ZINC-TRANSPORTING ATPASE HMA2-RELATED"/>
    <property type="match status" value="1"/>
</dbReference>
<dbReference type="Gene3D" id="3.40.1110.10">
    <property type="entry name" value="Calcium-transporting ATPase, cytoplasmic domain N"/>
    <property type="match status" value="1"/>
</dbReference>
<feature type="transmembrane region" description="Helical" evidence="13">
    <location>
        <begin position="319"/>
        <end position="337"/>
    </location>
</feature>
<dbReference type="NCBIfam" id="TIGR01511">
    <property type="entry name" value="ATPase-IB1_Cu"/>
    <property type="match status" value="1"/>
</dbReference>
<dbReference type="SUPFAM" id="SSF56784">
    <property type="entry name" value="HAD-like"/>
    <property type="match status" value="1"/>
</dbReference>
<dbReference type="InterPro" id="IPR027256">
    <property type="entry name" value="P-typ_ATPase_IB"/>
</dbReference>
<dbReference type="PRINTS" id="PR00119">
    <property type="entry name" value="CATATPASE"/>
</dbReference>
<evidence type="ECO:0000256" key="2">
    <source>
        <dbReference type="ARBA" id="ARBA00006024"/>
    </source>
</evidence>